<comment type="caution">
    <text evidence="1">The sequence shown here is derived from an EMBL/GenBank/DDBJ whole genome shotgun (WGS) entry which is preliminary data.</text>
</comment>
<dbReference type="AlphaFoldDB" id="A0A8S9FJE1"/>
<reference evidence="1" key="1">
    <citation type="submission" date="2019-12" db="EMBL/GenBank/DDBJ databases">
        <title>Genome sequencing and annotation of Brassica cretica.</title>
        <authorList>
            <person name="Studholme D.J."/>
            <person name="Sarris P.F."/>
        </authorList>
    </citation>
    <scope>NUCLEOTIDE SEQUENCE</scope>
    <source>
        <strain evidence="1">PFS-102/07</strain>
        <tissue evidence="1">Leaf</tissue>
    </source>
</reference>
<name>A0A8S9FJE1_BRACR</name>
<organism evidence="1">
    <name type="scientific">Brassica cretica</name>
    <name type="common">Mustard</name>
    <dbReference type="NCBI Taxonomy" id="69181"/>
    <lineage>
        <taxon>Eukaryota</taxon>
        <taxon>Viridiplantae</taxon>
        <taxon>Streptophyta</taxon>
        <taxon>Embryophyta</taxon>
        <taxon>Tracheophyta</taxon>
        <taxon>Spermatophyta</taxon>
        <taxon>Magnoliopsida</taxon>
        <taxon>eudicotyledons</taxon>
        <taxon>Gunneridae</taxon>
        <taxon>Pentapetalae</taxon>
        <taxon>rosids</taxon>
        <taxon>malvids</taxon>
        <taxon>Brassicales</taxon>
        <taxon>Brassicaceae</taxon>
        <taxon>Brassiceae</taxon>
        <taxon>Brassica</taxon>
    </lineage>
</organism>
<protein>
    <submittedName>
        <fullName evidence="1">Uncharacterized protein</fullName>
    </submittedName>
</protein>
<dbReference type="EMBL" id="QGKY02002305">
    <property type="protein sequence ID" value="KAF2533331.1"/>
    <property type="molecule type" value="Genomic_DNA"/>
</dbReference>
<gene>
    <name evidence="1" type="ORF">F2Q70_00032264</name>
</gene>
<evidence type="ECO:0000313" key="1">
    <source>
        <dbReference type="EMBL" id="KAF2533331.1"/>
    </source>
</evidence>
<proteinExistence type="predicted"/>
<sequence>MVVQIADGNDTRVWEDHWLHVLPPGKLQSPCLLPNMKVSEFIDQETRTWNVTRIRDYVAPEEVLPPGKLQSPCMLPNMKVSEFIDQETRTWNVTKIRDYVAPEEVWILLLVCACLDIVSAISMCGPTLQT</sequence>
<accession>A0A8S9FJE1</accession>